<dbReference type="PROSITE" id="PS50158">
    <property type="entry name" value="ZF_CCHC"/>
    <property type="match status" value="1"/>
</dbReference>
<evidence type="ECO:0000259" key="2">
    <source>
        <dbReference type="PROSITE" id="PS50158"/>
    </source>
</evidence>
<comment type="caution">
    <text evidence="3">The sequence shown here is derived from an EMBL/GenBank/DDBJ whole genome shotgun (WGS) entry which is preliminary data.</text>
</comment>
<dbReference type="Gene3D" id="4.10.60.10">
    <property type="entry name" value="Zinc finger, CCHC-type"/>
    <property type="match status" value="1"/>
</dbReference>
<proteinExistence type="predicted"/>
<keyword evidence="1" id="KW-0863">Zinc-finger</keyword>
<evidence type="ECO:0000256" key="1">
    <source>
        <dbReference type="PROSITE-ProRule" id="PRU00047"/>
    </source>
</evidence>
<protein>
    <recommendedName>
        <fullName evidence="2">CCHC-type domain-containing protein</fullName>
    </recommendedName>
</protein>
<accession>A0A212ER27</accession>
<dbReference type="KEGG" id="dpl:KGM_211761"/>
<keyword evidence="1" id="KW-0862">Zinc</keyword>
<dbReference type="InParanoid" id="A0A212ER27"/>
<feature type="domain" description="CCHC-type" evidence="2">
    <location>
        <begin position="80"/>
        <end position="94"/>
    </location>
</feature>
<name>A0A212ER27_DANPL</name>
<evidence type="ECO:0000313" key="3">
    <source>
        <dbReference type="EMBL" id="OWR43904.1"/>
    </source>
</evidence>
<dbReference type="GO" id="GO:0008270">
    <property type="term" value="F:zinc ion binding"/>
    <property type="evidence" value="ECO:0007669"/>
    <property type="project" value="UniProtKB-KW"/>
</dbReference>
<dbReference type="AlphaFoldDB" id="A0A212ER27"/>
<dbReference type="GO" id="GO:0003676">
    <property type="term" value="F:nucleic acid binding"/>
    <property type="evidence" value="ECO:0007669"/>
    <property type="project" value="InterPro"/>
</dbReference>
<dbReference type="Proteomes" id="UP000007151">
    <property type="component" value="Unassembled WGS sequence"/>
</dbReference>
<dbReference type="EMBL" id="AGBW02013186">
    <property type="protein sequence ID" value="OWR43904.1"/>
    <property type="molecule type" value="Genomic_DNA"/>
</dbReference>
<organism evidence="3 4">
    <name type="scientific">Danaus plexippus plexippus</name>
    <dbReference type="NCBI Taxonomy" id="278856"/>
    <lineage>
        <taxon>Eukaryota</taxon>
        <taxon>Metazoa</taxon>
        <taxon>Ecdysozoa</taxon>
        <taxon>Arthropoda</taxon>
        <taxon>Hexapoda</taxon>
        <taxon>Insecta</taxon>
        <taxon>Pterygota</taxon>
        <taxon>Neoptera</taxon>
        <taxon>Endopterygota</taxon>
        <taxon>Lepidoptera</taxon>
        <taxon>Glossata</taxon>
        <taxon>Ditrysia</taxon>
        <taxon>Papilionoidea</taxon>
        <taxon>Nymphalidae</taxon>
        <taxon>Danainae</taxon>
        <taxon>Danaini</taxon>
        <taxon>Danaina</taxon>
        <taxon>Danaus</taxon>
        <taxon>Danaus</taxon>
    </lineage>
</organism>
<dbReference type="SMART" id="SM00343">
    <property type="entry name" value="ZnF_C2HC"/>
    <property type="match status" value="2"/>
</dbReference>
<dbReference type="InterPro" id="IPR036875">
    <property type="entry name" value="Znf_CCHC_sf"/>
</dbReference>
<reference evidence="3 4" key="1">
    <citation type="journal article" date="2011" name="Cell">
        <title>The monarch butterfly genome yields insights into long-distance migration.</title>
        <authorList>
            <person name="Zhan S."/>
            <person name="Merlin C."/>
            <person name="Boore J.L."/>
            <person name="Reppert S.M."/>
        </authorList>
    </citation>
    <scope>NUCLEOTIDE SEQUENCE [LARGE SCALE GENOMIC DNA]</scope>
    <source>
        <strain evidence="3">F-2</strain>
    </source>
</reference>
<dbReference type="SUPFAM" id="SSF57756">
    <property type="entry name" value="Retrovirus zinc finger-like domains"/>
    <property type="match status" value="1"/>
</dbReference>
<evidence type="ECO:0000313" key="4">
    <source>
        <dbReference type="Proteomes" id="UP000007151"/>
    </source>
</evidence>
<gene>
    <name evidence="3" type="ORF">KGM_211761</name>
</gene>
<sequence length="167" mass="18698">MLRLDMEAMMSRLKTLEAKTRASSMPHRASVNSHDYEELRYKGLTPGSGIWFLRRMSRDVKLPFRMLSSSGSETSLDHDKCFSCGQLGHREAFCGKRHKIERLSGSSSNSEGVKLSSPIFVPSRLEPCTYCKKPGHKAETCYAKQRAEVSNKDNVNFCSESAQPGTS</sequence>
<keyword evidence="4" id="KW-1185">Reference proteome</keyword>
<keyword evidence="1" id="KW-0479">Metal-binding</keyword>
<dbReference type="InterPro" id="IPR001878">
    <property type="entry name" value="Znf_CCHC"/>
</dbReference>